<keyword evidence="1" id="KW-0812">Transmembrane</keyword>
<keyword evidence="1" id="KW-1133">Transmembrane helix</keyword>
<evidence type="ECO:0000313" key="3">
    <source>
        <dbReference type="EMBL" id="KDE96701.1"/>
    </source>
</evidence>
<proteinExistence type="predicted"/>
<protein>
    <submittedName>
        <fullName evidence="3">Uncharacterized protein</fullName>
    </submittedName>
</protein>
<dbReference type="OrthoDB" id="4751120at2"/>
<name>A0A064CAI8_9MYCO</name>
<evidence type="ECO:0000313" key="4">
    <source>
        <dbReference type="Proteomes" id="UP000022835"/>
    </source>
</evidence>
<comment type="caution">
    <text evidence="3">The sequence shown here is derived from an EMBL/GenBank/DDBJ whole genome shotgun (WGS) entry which is preliminary data.</text>
</comment>
<dbReference type="AlphaFoldDB" id="A0A064CAI8"/>
<sequence>MSGTDLAVWIVAILGVVATVVTVCVLADRIHARNPESKLTIGDTGRVIGAILGVVIQAAIAILTRRP</sequence>
<organism evidence="3 4">
    <name type="scientific">Mycolicibacterium aromaticivorans JS19b1 = JCM 16368</name>
    <dbReference type="NCBI Taxonomy" id="1440774"/>
    <lineage>
        <taxon>Bacteria</taxon>
        <taxon>Bacillati</taxon>
        <taxon>Actinomycetota</taxon>
        <taxon>Actinomycetes</taxon>
        <taxon>Mycobacteriales</taxon>
        <taxon>Mycobacteriaceae</taxon>
        <taxon>Mycolicibacterium</taxon>
    </lineage>
</organism>
<dbReference type="EMBL" id="JALN02000005">
    <property type="protein sequence ID" value="KDE96701.1"/>
    <property type="molecule type" value="Genomic_DNA"/>
</dbReference>
<dbReference type="RefSeq" id="WP_036349794.1">
    <property type="nucleotide sequence ID" value="NZ_JALN02000005.1"/>
</dbReference>
<feature type="transmembrane region" description="Helical" evidence="1">
    <location>
        <begin position="6"/>
        <end position="27"/>
    </location>
</feature>
<keyword evidence="4" id="KW-1185">Reference proteome</keyword>
<dbReference type="Proteomes" id="UP000022835">
    <property type="component" value="Unassembled WGS sequence"/>
</dbReference>
<gene>
    <name evidence="2" type="ORF">Y900_030525</name>
    <name evidence="3" type="ORF">Y900_030670</name>
</gene>
<keyword evidence="1" id="KW-0472">Membrane</keyword>
<evidence type="ECO:0000256" key="1">
    <source>
        <dbReference type="SAM" id="Phobius"/>
    </source>
</evidence>
<accession>A0A064CAI8</accession>
<dbReference type="eggNOG" id="ENOG5031UK9">
    <property type="taxonomic scope" value="Bacteria"/>
</dbReference>
<feature type="transmembrane region" description="Helical" evidence="1">
    <location>
        <begin position="47"/>
        <end position="64"/>
    </location>
</feature>
<evidence type="ECO:0000313" key="2">
    <source>
        <dbReference type="EMBL" id="KDE96677.1"/>
    </source>
</evidence>
<reference evidence="3 4" key="1">
    <citation type="submission" date="2014-05" db="EMBL/GenBank/DDBJ databases">
        <title>Genome sequence of Mycobacterium aromaticivorans strain JS19b1T (= DSM 45407T).</title>
        <authorList>
            <person name="Kwak Y."/>
            <person name="Park G.-S."/>
            <person name="Li Q.X."/>
            <person name="Lee S.-E."/>
            <person name="Shin J.-H."/>
        </authorList>
    </citation>
    <scope>NUCLEOTIDE SEQUENCE [LARGE SCALE GENOMIC DNA]</scope>
    <source>
        <strain evidence="3 4">JS19b1</strain>
    </source>
</reference>
<dbReference type="EMBL" id="JALN02000005">
    <property type="protein sequence ID" value="KDE96677.1"/>
    <property type="molecule type" value="Genomic_DNA"/>
</dbReference>